<accession>A0ABR9EBJ6</accession>
<dbReference type="EMBL" id="AQGV01000012">
    <property type="protein sequence ID" value="MBE0368370.1"/>
    <property type="molecule type" value="Genomic_DNA"/>
</dbReference>
<name>A0ABR9EBJ6_9GAMM</name>
<comment type="caution">
    <text evidence="1">The sequence shown here is derived from an EMBL/GenBank/DDBJ whole genome shotgun (WGS) entry which is preliminary data.</text>
</comment>
<dbReference type="Gene3D" id="3.40.50.300">
    <property type="entry name" value="P-loop containing nucleotide triphosphate hydrolases"/>
    <property type="match status" value="1"/>
</dbReference>
<organism evidence="1 2">
    <name type="scientific">Pseudoalteromonas aurantia 208</name>
    <dbReference type="NCBI Taxonomy" id="1314867"/>
    <lineage>
        <taxon>Bacteria</taxon>
        <taxon>Pseudomonadati</taxon>
        <taxon>Pseudomonadota</taxon>
        <taxon>Gammaproteobacteria</taxon>
        <taxon>Alteromonadales</taxon>
        <taxon>Pseudoalteromonadaceae</taxon>
        <taxon>Pseudoalteromonas</taxon>
    </lineage>
</organism>
<protein>
    <recommendedName>
        <fullName evidence="3">Translesion DNA synthesis-associated protein ImuA</fullName>
    </recommendedName>
</protein>
<gene>
    <name evidence="1" type="ORF">PAUR_a1954</name>
</gene>
<sequence length="226" mass="25585">MNDLIDLLQRQQLVWHGDEQIGNIERVSSGNDELDEALQGGLPKYGVVDIQAQQGIGELRLLLPYLVQQRKLTIFINPPGYINGHGLFHLGFETALLLSLSVDNEIDALWAAEQCLKSAECSSVLLWQNRLAIHHIKRLQLAAERGQASLFLMRSAEGVNLSLPVSLCLKLQAHERGLAITIKKQKGRWDKTHFILDISSYWPALYRPTIERKVVSLAQHRRRLIT</sequence>
<dbReference type="RefSeq" id="WP_192507662.1">
    <property type="nucleotide sequence ID" value="NZ_AQGV01000012.1"/>
</dbReference>
<dbReference type="PIRSF" id="PIRSF037290">
    <property type="entry name" value="UCP037290"/>
    <property type="match status" value="1"/>
</dbReference>
<proteinExistence type="predicted"/>
<keyword evidence="2" id="KW-1185">Reference proteome</keyword>
<dbReference type="InterPro" id="IPR017166">
    <property type="entry name" value="UCP037290"/>
</dbReference>
<dbReference type="Proteomes" id="UP000615755">
    <property type="component" value="Unassembled WGS sequence"/>
</dbReference>
<dbReference type="InterPro" id="IPR027417">
    <property type="entry name" value="P-loop_NTPase"/>
</dbReference>
<evidence type="ECO:0000313" key="1">
    <source>
        <dbReference type="EMBL" id="MBE0368370.1"/>
    </source>
</evidence>
<dbReference type="NCBIfam" id="NF033429">
    <property type="entry name" value="ImuA_translesion"/>
    <property type="match status" value="1"/>
</dbReference>
<dbReference type="InterPro" id="IPR047610">
    <property type="entry name" value="ImuA_translesion"/>
</dbReference>
<dbReference type="SUPFAM" id="SSF52540">
    <property type="entry name" value="P-loop containing nucleoside triphosphate hydrolases"/>
    <property type="match status" value="1"/>
</dbReference>
<reference evidence="1 2" key="1">
    <citation type="submission" date="2015-03" db="EMBL/GenBank/DDBJ databases">
        <title>Genome sequence of Pseudoalteromonas aurantia.</title>
        <authorList>
            <person name="Xie B.-B."/>
            <person name="Rong J.-C."/>
            <person name="Qin Q.-L."/>
            <person name="Zhang Y.-Z."/>
        </authorList>
    </citation>
    <scope>NUCLEOTIDE SEQUENCE [LARGE SCALE GENOMIC DNA]</scope>
    <source>
        <strain evidence="1 2">208</strain>
    </source>
</reference>
<evidence type="ECO:0000313" key="2">
    <source>
        <dbReference type="Proteomes" id="UP000615755"/>
    </source>
</evidence>
<evidence type="ECO:0008006" key="3">
    <source>
        <dbReference type="Google" id="ProtNLM"/>
    </source>
</evidence>